<name>A0A976UBV3_9CAUD</name>
<protein>
    <submittedName>
        <fullName evidence="1">Uncharacterized protein</fullName>
    </submittedName>
</protein>
<dbReference type="EMBL" id="ON649703">
    <property type="protein sequence ID" value="UVF62632.1"/>
    <property type="molecule type" value="Genomic_DNA"/>
</dbReference>
<reference evidence="1" key="1">
    <citation type="submission" date="2022-05" db="EMBL/GenBank/DDBJ databases">
        <title>Diverse viruses of marine archaea discovered using metagenomics.</title>
        <authorList>
            <person name="Zhou Y."/>
        </authorList>
    </citation>
    <scope>NUCLEOTIDE SEQUENCE</scope>
    <source>
        <strain evidence="1">YSH_354833</strain>
    </source>
</reference>
<sequence length="65" mass="7455">MSEELCPDCSHPKPTHYMNNNYCVVPDLNNKECGCTNVFEIDPLFLESLNIDEIPEEILNNLNNN</sequence>
<organism evidence="1">
    <name type="scientific">Yangshan Harbor Nitrososphaeria virus</name>
    <dbReference type="NCBI Taxonomy" id="2969597"/>
    <lineage>
        <taxon>Viruses</taxon>
        <taxon>Duplodnaviria</taxon>
        <taxon>Heunggongvirae</taxon>
        <taxon>Uroviricota</taxon>
        <taxon>Caudoviricetes</taxon>
    </lineage>
</organism>
<proteinExistence type="predicted"/>
<accession>A0A976UBV3</accession>
<evidence type="ECO:0000313" key="1">
    <source>
        <dbReference type="EMBL" id="UVF62632.1"/>
    </source>
</evidence>